<dbReference type="InterPro" id="IPR042095">
    <property type="entry name" value="SUMF_sf"/>
</dbReference>
<name>A0ABU0C5N9_9BRAD</name>
<organism evidence="3 4">
    <name type="scientific">Rhodopseudomonas julia</name>
    <dbReference type="NCBI Taxonomy" id="200617"/>
    <lineage>
        <taxon>Bacteria</taxon>
        <taxon>Pseudomonadati</taxon>
        <taxon>Pseudomonadota</taxon>
        <taxon>Alphaproteobacteria</taxon>
        <taxon>Hyphomicrobiales</taxon>
        <taxon>Nitrobacteraceae</taxon>
        <taxon>Rhodopseudomonas</taxon>
    </lineage>
</organism>
<feature type="signal peptide" evidence="1">
    <location>
        <begin position="1"/>
        <end position="31"/>
    </location>
</feature>
<dbReference type="InterPro" id="IPR016187">
    <property type="entry name" value="CTDL_fold"/>
</dbReference>
<dbReference type="RefSeq" id="WP_307153989.1">
    <property type="nucleotide sequence ID" value="NZ_JAUSUK010000001.1"/>
</dbReference>
<comment type="caution">
    <text evidence="3">The sequence shown here is derived from an EMBL/GenBank/DDBJ whole genome shotgun (WGS) entry which is preliminary data.</text>
</comment>
<dbReference type="InterPro" id="IPR005532">
    <property type="entry name" value="SUMF_dom"/>
</dbReference>
<evidence type="ECO:0000313" key="3">
    <source>
        <dbReference type="EMBL" id="MDQ0325833.1"/>
    </source>
</evidence>
<dbReference type="PANTHER" id="PTHR23150">
    <property type="entry name" value="SULFATASE MODIFYING FACTOR 1, 2"/>
    <property type="match status" value="1"/>
</dbReference>
<evidence type="ECO:0000259" key="2">
    <source>
        <dbReference type="Pfam" id="PF03781"/>
    </source>
</evidence>
<dbReference type="SUPFAM" id="SSF56436">
    <property type="entry name" value="C-type lectin-like"/>
    <property type="match status" value="1"/>
</dbReference>
<dbReference type="Pfam" id="PF03781">
    <property type="entry name" value="FGE-sulfatase"/>
    <property type="match status" value="1"/>
</dbReference>
<sequence>MQLDKTLRDAIASGALLLALSGAALAEPAFAADGLQNDTVFVRIENQEVAYRPSGEFLRDGHPIDPPLTKIRPERAFFIMKRQVTRGEYSACVSAGACRVLDEAGEAALPLVGVSYDDAIAYAAYLSETTGEAYRLPTDEEWAIAAGSRFQDDGLGVTTNSDNPAERWLASYDAEAARARKVEAEPRPIGSFGENEIGLLDVSGNIWEWTSTCFTRHRLDETGVASTHESCGVRIAEGEHRAYLTSFVRNPSAGACSVGIPPANLGIRLVREETGFFARIGRIFGF</sequence>
<dbReference type="Gene3D" id="3.90.1580.10">
    <property type="entry name" value="paralog of FGE (formylglycine-generating enzyme)"/>
    <property type="match status" value="1"/>
</dbReference>
<accession>A0ABU0C5N9</accession>
<protein>
    <submittedName>
        <fullName evidence="3">Formylglycine-generating enzyme required for sulfatase activity</fullName>
    </submittedName>
</protein>
<dbReference type="InterPro" id="IPR051043">
    <property type="entry name" value="Sulfatase_Mod_Factor_Kinase"/>
</dbReference>
<dbReference type="EMBL" id="JAUSUK010000001">
    <property type="protein sequence ID" value="MDQ0325833.1"/>
    <property type="molecule type" value="Genomic_DNA"/>
</dbReference>
<proteinExistence type="predicted"/>
<keyword evidence="4" id="KW-1185">Reference proteome</keyword>
<keyword evidence="1" id="KW-0732">Signal</keyword>
<gene>
    <name evidence="3" type="ORF">J2R99_001682</name>
</gene>
<dbReference type="PANTHER" id="PTHR23150:SF19">
    <property type="entry name" value="FORMYLGLYCINE-GENERATING ENZYME"/>
    <property type="match status" value="1"/>
</dbReference>
<feature type="domain" description="Sulfatase-modifying factor enzyme-like" evidence="2">
    <location>
        <begin position="53"/>
        <end position="271"/>
    </location>
</feature>
<feature type="chain" id="PRO_5045566373" evidence="1">
    <location>
        <begin position="32"/>
        <end position="286"/>
    </location>
</feature>
<evidence type="ECO:0000313" key="4">
    <source>
        <dbReference type="Proteomes" id="UP001230253"/>
    </source>
</evidence>
<reference evidence="3 4" key="1">
    <citation type="submission" date="2023-07" db="EMBL/GenBank/DDBJ databases">
        <title>Genomic Encyclopedia of Type Strains, Phase IV (KMG-IV): sequencing the most valuable type-strain genomes for metagenomic binning, comparative biology and taxonomic classification.</title>
        <authorList>
            <person name="Goeker M."/>
        </authorList>
    </citation>
    <scope>NUCLEOTIDE SEQUENCE [LARGE SCALE GENOMIC DNA]</scope>
    <source>
        <strain evidence="3 4">DSM 11549</strain>
    </source>
</reference>
<dbReference type="Proteomes" id="UP001230253">
    <property type="component" value="Unassembled WGS sequence"/>
</dbReference>
<evidence type="ECO:0000256" key="1">
    <source>
        <dbReference type="SAM" id="SignalP"/>
    </source>
</evidence>